<evidence type="ECO:0000256" key="2">
    <source>
        <dbReference type="SAM" id="MobiDB-lite"/>
    </source>
</evidence>
<name>A0A2N9JAC2_FAGSY</name>
<dbReference type="Gene3D" id="3.30.420.10">
    <property type="entry name" value="Ribonuclease H-like superfamily/Ribonuclease H"/>
    <property type="match status" value="1"/>
</dbReference>
<dbReference type="EMBL" id="OIVN01006460">
    <property type="protein sequence ID" value="SPD33564.1"/>
    <property type="molecule type" value="Genomic_DNA"/>
</dbReference>
<protein>
    <submittedName>
        <fullName evidence="6">Uncharacterized protein</fullName>
    </submittedName>
</protein>
<organism evidence="6">
    <name type="scientific">Fagus sylvatica</name>
    <name type="common">Beechnut</name>
    <dbReference type="NCBI Taxonomy" id="28930"/>
    <lineage>
        <taxon>Eukaryota</taxon>
        <taxon>Viridiplantae</taxon>
        <taxon>Streptophyta</taxon>
        <taxon>Embryophyta</taxon>
        <taxon>Tracheophyta</taxon>
        <taxon>Spermatophyta</taxon>
        <taxon>Magnoliopsida</taxon>
        <taxon>eudicotyledons</taxon>
        <taxon>Gunneridae</taxon>
        <taxon>Pentapetalae</taxon>
        <taxon>rosids</taxon>
        <taxon>fabids</taxon>
        <taxon>Fagales</taxon>
        <taxon>Fagaceae</taxon>
        <taxon>Fagus</taxon>
    </lineage>
</organism>
<dbReference type="GO" id="GO:0003676">
    <property type="term" value="F:nucleic acid binding"/>
    <property type="evidence" value="ECO:0007669"/>
    <property type="project" value="InterPro"/>
</dbReference>
<dbReference type="SUPFAM" id="SSF56672">
    <property type="entry name" value="DNA/RNA polymerases"/>
    <property type="match status" value="1"/>
</dbReference>
<feature type="region of interest" description="Disordered" evidence="2">
    <location>
        <begin position="484"/>
        <end position="531"/>
    </location>
</feature>
<dbReference type="InterPro" id="IPR057670">
    <property type="entry name" value="SH3_retrovirus"/>
</dbReference>
<accession>A0A2N9JAC2</accession>
<dbReference type="InterPro" id="IPR043502">
    <property type="entry name" value="DNA/RNA_pol_sf"/>
</dbReference>
<feature type="region of interest" description="Disordered" evidence="2">
    <location>
        <begin position="1544"/>
        <end position="1569"/>
    </location>
</feature>
<proteinExistence type="predicted"/>
<feature type="compositionally biased region" description="Acidic residues" evidence="2">
    <location>
        <begin position="1761"/>
        <end position="1776"/>
    </location>
</feature>
<evidence type="ECO:0000259" key="5">
    <source>
        <dbReference type="Pfam" id="PF25597"/>
    </source>
</evidence>
<keyword evidence="1" id="KW-0175">Coiled coil</keyword>
<dbReference type="Pfam" id="PF14223">
    <property type="entry name" value="Retrotran_gag_2"/>
    <property type="match status" value="1"/>
</dbReference>
<evidence type="ECO:0000256" key="1">
    <source>
        <dbReference type="SAM" id="Coils"/>
    </source>
</evidence>
<feature type="compositionally biased region" description="Low complexity" evidence="2">
    <location>
        <begin position="1211"/>
        <end position="1235"/>
    </location>
</feature>
<feature type="compositionally biased region" description="Low complexity" evidence="2">
    <location>
        <begin position="1786"/>
        <end position="1805"/>
    </location>
</feature>
<dbReference type="InterPro" id="IPR036397">
    <property type="entry name" value="RNaseH_sf"/>
</dbReference>
<evidence type="ECO:0000259" key="4">
    <source>
        <dbReference type="Pfam" id="PF07727"/>
    </source>
</evidence>
<feature type="domain" description="Retroviral polymerase SH3-like" evidence="5">
    <location>
        <begin position="386"/>
        <end position="447"/>
    </location>
</feature>
<dbReference type="SUPFAM" id="SSF53098">
    <property type="entry name" value="Ribonuclease H-like"/>
    <property type="match status" value="1"/>
</dbReference>
<dbReference type="Pfam" id="PF07727">
    <property type="entry name" value="RVT_2"/>
    <property type="match status" value="1"/>
</dbReference>
<dbReference type="Pfam" id="PF25597">
    <property type="entry name" value="SH3_retrovirus"/>
    <property type="match status" value="1"/>
</dbReference>
<evidence type="ECO:0000259" key="3">
    <source>
        <dbReference type="Pfam" id="PF04195"/>
    </source>
</evidence>
<feature type="domain" description="Transposase (putative) gypsy type" evidence="3">
    <location>
        <begin position="1313"/>
        <end position="1362"/>
    </location>
</feature>
<dbReference type="CDD" id="cd09272">
    <property type="entry name" value="RNase_HI_RT_Ty1"/>
    <property type="match status" value="1"/>
</dbReference>
<dbReference type="InterPro" id="IPR012337">
    <property type="entry name" value="RNaseH-like_sf"/>
</dbReference>
<evidence type="ECO:0000313" key="6">
    <source>
        <dbReference type="EMBL" id="SPD33564.1"/>
    </source>
</evidence>
<dbReference type="InterPro" id="IPR007321">
    <property type="entry name" value="Transposase_28"/>
</dbReference>
<feature type="region of interest" description="Disordered" evidence="2">
    <location>
        <begin position="1761"/>
        <end position="1820"/>
    </location>
</feature>
<feature type="region of interest" description="Disordered" evidence="2">
    <location>
        <begin position="1211"/>
        <end position="1256"/>
    </location>
</feature>
<reference evidence="6" key="1">
    <citation type="submission" date="2018-02" db="EMBL/GenBank/DDBJ databases">
        <authorList>
            <person name="Cohen D.B."/>
            <person name="Kent A.D."/>
        </authorList>
    </citation>
    <scope>NUCLEOTIDE SEQUENCE</scope>
</reference>
<dbReference type="PANTHER" id="PTHR11439">
    <property type="entry name" value="GAG-POL-RELATED RETROTRANSPOSON"/>
    <property type="match status" value="1"/>
</dbReference>
<gene>
    <name evidence="6" type="ORF">FSB_LOCUS61446</name>
</gene>
<dbReference type="InterPro" id="IPR013103">
    <property type="entry name" value="RVT_2"/>
</dbReference>
<feature type="domain" description="Reverse transcriptase Ty1/copia-type" evidence="4">
    <location>
        <begin position="588"/>
        <end position="682"/>
    </location>
</feature>
<dbReference type="Pfam" id="PF04195">
    <property type="entry name" value="Transposase_28"/>
    <property type="match status" value="1"/>
</dbReference>
<feature type="compositionally biased region" description="Polar residues" evidence="2">
    <location>
        <begin position="1238"/>
        <end position="1251"/>
    </location>
</feature>
<feature type="compositionally biased region" description="Polar residues" evidence="2">
    <location>
        <begin position="500"/>
        <end position="517"/>
    </location>
</feature>
<feature type="coiled-coil region" evidence="1">
    <location>
        <begin position="1641"/>
        <end position="1710"/>
    </location>
</feature>
<dbReference type="PANTHER" id="PTHR11439:SF450">
    <property type="entry name" value="REVERSE TRANSCRIPTASE TY1_COPIA-TYPE DOMAIN-CONTAINING PROTEIN"/>
    <property type="match status" value="1"/>
</dbReference>
<sequence>MATNNISVSSNPQSPTPLIAAAVKAAYSHWIRQDKLLLNAILAGVSEGVVSHIANAETSMEAWKTLTRLYASRSRTRVMQLKEDLTLLQRGSRSVTEFLHSVKHIADELALIDAPVPNDDLTLYILNGLGLEYREIVAPIRTRATSLTFEELHDLLLGHERYLKRLELASNPPVITANISQRSPSPPTTPLLTLLQEHKANCTIMPQPATNRWMLDSGASHNITSELQNMSMHSEYEGPDEVVIGDGTGLNVTHDLSTGVHLLQGKCEDGIYYMPQSAHILRKPPVAFVGVRTSLDGWHSRLGHPSTKFATTIKHLYTDNGGEYLKLRPFLAKHGITSLTTPPHTPQHNACYLINRMPTPLLHGKTPFESLTSRPPNYLKLRTFGCLCYPWLKPYNNSKLDPKSTPCIFLGYSLTQSAYKCLDIKTHRLYLSCHVVFDEHTFPISSNSVASQLSLAPDRHQQSHAAVEFFGSIPQVPPVTQVPPSLTLPEVLHPPAPPDLQSSSPGILSLPSDNTTLSSSPAAPAPPPPHRMTTRSMNNIYKPKHMYLVTKHPLPDTLEPTCVSQALKHPQWRHAMSQEFTALVKHGTWDLVPPQSSQNQIGCKWVFRIKRKPDGSIDRYKARLVAKGFHQRPGLDYTTTFSPVVKPTTIRTVLSIALMHRWPIRQLDVNNAFLHGTLEEDVVTLCTSSSTLMISLLLAAAPYLYMRLFTSSASVSPLRTWALSIFFLGIEIIPTSTGLFLSQHQYICGLLDRVKMDGAKDVQTPQSTSITLKLQDGSSLTDATTYRQVIGALQYLSFTRPDIAFSFNKLAQFMHQPTATHWTAAKRILRYLKHTIHHGLHLTRTNSSTLQAYSDADWAGNFDDRSSTTAYLIFLGNNLISWSTRKQRAIARSSTEAEYRALAATTSEIAWLTSLLSKLHLPLSKPPLILCDNIGATQLSLNPVMHSRMKHIAIDLHFVRDYVNKGLLDVRHVSTHDQFADLLTKALPKTRFHLLKSKIGVLDDTSILRGQSSLEMEDLQDKETDRKRAPVWGRPRRLRCLWIVGSEDMWSINSPSLGRPVLVWLVVLCDVHGLGSLDSWKTPVAGGESARDGRPSSGYLEGLPSLDAGRGHKEVGRFPICSDTCWLRAGRTYQRQPSLLMPNQPIYFVSFPPLSKKLAFFSHSLAELAGGFCHFGGAWSGGFLRGFYTGNFPLLRRGNRRVGFLMSSSVSDSLESSSSGERGSVSGSEYSGSHGRSSETVELSTSDSSSRGAILPVSGLDPNKSFVAEGVSSKFVDKDIKRLRTRYQISEDIVLRLPDEGEWACSSNGEDVVLYEDNLAAGLRLPFRPFERELLHRLGLAPSQLNPNAWRTTIGLQVLWKMASDGEYELTVDEFLSLYKLAYIPASPGIWAFTCHKGSPRLIPGLPNSNRSWKPKFFFLCGDSWEFSPDEVVGEDPCGIRRTWGIPVAAAFRRPSLSTRLRERLLRVAEYQKEKLVRLVDLLSPFTLAEWSLGPEPSPEVKKAIKAYQQRRNENDLREVAQNLEDLPDASALFSKKAKSGKKVVIEKGQSSRKGGHQDKPLPSAKVKTPEKVHVYHEVPPSPVALKGRGVAPGDVVPTIYNSSSRAMDKVAKLYEKVDLEVYDLVDDMDLLRMSIHDSLKKRLLAQAQAHKKAAEGLKAEKGSLRSQIKQLEADVKRKDELISALETGRDELLHKTEALQGEISDAKETAVIDYKASEDFQEATRRYYVAGFEHFRKRAALAFGSVQDWSIVKIFDDEETTAVEEGSEDEEEEDVVQSKERVATPSDVPSSAPDGPPGDDSAVGPIGGQAVSVDDQVDPPPVGDEVQGICFDDSLLDIAPHGCLTVLRGASVSMTPFWTYPPRGPLFNDALLDIAPHGCLTVLRGASVSMTPFWTYPPRGPLFNDALLDIAPHGCLCIR</sequence>